<protein>
    <submittedName>
        <fullName evidence="3">Aliphatic nitrilase</fullName>
    </submittedName>
</protein>
<sequence length="348" mass="39033">MPSRTEKTTKVALVRAPPPNWPLPLQNRGWSGIRINILETIQAGLDLIREAKAAGAELIAFPELWFPGFPKWREQNNWRKTHLPSYIENSLEMGSPEWQSLMDGIKSAGIWTALGFSERAGQSIFMSQALISPEGEVVMHRRKLRPSGSERDMFSDGTVDQLQVRNTPLGRVGMLQCAEQFYPSMTFIMAAQRPKLHIGAWPMALDFDDDSDSIFYNASLVTRGAGSYALNSGAYVLMPAVGYCFVYDPLMQIVAHMDNSVDYTEHPLLYHTLPTTELFSEATHDPNAQASWAILQQLNEAFPAEIPREPGVLVPRQETSIEWMTSPKMQWSEIGPATPWPADLPRDS</sequence>
<dbReference type="AlphaFoldDB" id="A0A319EKW2"/>
<dbReference type="PROSITE" id="PS50263">
    <property type="entry name" value="CN_HYDROLASE"/>
    <property type="match status" value="1"/>
</dbReference>
<dbReference type="SUPFAM" id="SSF56317">
    <property type="entry name" value="Carbon-nitrogen hydrolase"/>
    <property type="match status" value="1"/>
</dbReference>
<dbReference type="PANTHER" id="PTHR46044:SF1">
    <property type="entry name" value="CN HYDROLASE DOMAIN-CONTAINING PROTEIN"/>
    <property type="match status" value="1"/>
</dbReference>
<dbReference type="OrthoDB" id="10250282at2759"/>
<feature type="domain" description="CN hydrolase" evidence="2">
    <location>
        <begin position="9"/>
        <end position="275"/>
    </location>
</feature>
<dbReference type="Proteomes" id="UP000248423">
    <property type="component" value="Unassembled WGS sequence"/>
</dbReference>
<evidence type="ECO:0000313" key="4">
    <source>
        <dbReference type="Proteomes" id="UP000248423"/>
    </source>
</evidence>
<dbReference type="Pfam" id="PF00795">
    <property type="entry name" value="CN_hydrolase"/>
    <property type="match status" value="1"/>
</dbReference>
<organism evidence="3 4">
    <name type="scientific">Aspergillus sclerotiicarbonarius (strain CBS 121057 / IBT 28362)</name>
    <dbReference type="NCBI Taxonomy" id="1448318"/>
    <lineage>
        <taxon>Eukaryota</taxon>
        <taxon>Fungi</taxon>
        <taxon>Dikarya</taxon>
        <taxon>Ascomycota</taxon>
        <taxon>Pezizomycotina</taxon>
        <taxon>Eurotiomycetes</taxon>
        <taxon>Eurotiomycetidae</taxon>
        <taxon>Eurotiales</taxon>
        <taxon>Aspergillaceae</taxon>
        <taxon>Aspergillus</taxon>
        <taxon>Aspergillus subgen. Circumdati</taxon>
    </lineage>
</organism>
<evidence type="ECO:0000256" key="1">
    <source>
        <dbReference type="ARBA" id="ARBA00008129"/>
    </source>
</evidence>
<dbReference type="InterPro" id="IPR044149">
    <property type="entry name" value="Nitrilases_CHs"/>
</dbReference>
<accession>A0A319EKW2</accession>
<dbReference type="InterPro" id="IPR003010">
    <property type="entry name" value="C-N_Hydrolase"/>
</dbReference>
<dbReference type="VEuPathDB" id="FungiDB:BO78DRAFT_448420"/>
<dbReference type="GO" id="GO:0003824">
    <property type="term" value="F:catalytic activity"/>
    <property type="evidence" value="ECO:0007669"/>
    <property type="project" value="InterPro"/>
</dbReference>
<dbReference type="Gene3D" id="3.60.110.10">
    <property type="entry name" value="Carbon-nitrogen hydrolase"/>
    <property type="match status" value="1"/>
</dbReference>
<evidence type="ECO:0000313" key="3">
    <source>
        <dbReference type="EMBL" id="PYI10922.1"/>
    </source>
</evidence>
<gene>
    <name evidence="3" type="ORF">BO78DRAFT_448420</name>
</gene>
<dbReference type="STRING" id="1448318.A0A319EKW2"/>
<evidence type="ECO:0000259" key="2">
    <source>
        <dbReference type="PROSITE" id="PS50263"/>
    </source>
</evidence>
<name>A0A319EKW2_ASPSB</name>
<dbReference type="EMBL" id="KZ826319">
    <property type="protein sequence ID" value="PYI10922.1"/>
    <property type="molecule type" value="Genomic_DNA"/>
</dbReference>
<comment type="similarity">
    <text evidence="1">Belongs to the carbon-nitrogen hydrolase superfamily. Nitrilase family.</text>
</comment>
<dbReference type="PANTHER" id="PTHR46044">
    <property type="entry name" value="NITRILASE"/>
    <property type="match status" value="1"/>
</dbReference>
<proteinExistence type="inferred from homology"/>
<dbReference type="InterPro" id="IPR036526">
    <property type="entry name" value="C-N_Hydrolase_sf"/>
</dbReference>
<keyword evidence="4" id="KW-1185">Reference proteome</keyword>
<reference evidence="3 4" key="1">
    <citation type="submission" date="2018-02" db="EMBL/GenBank/DDBJ databases">
        <title>The genomes of Aspergillus section Nigri reveals drivers in fungal speciation.</title>
        <authorList>
            <consortium name="DOE Joint Genome Institute"/>
            <person name="Vesth T.C."/>
            <person name="Nybo J."/>
            <person name="Theobald S."/>
            <person name="Brandl J."/>
            <person name="Frisvad J.C."/>
            <person name="Nielsen K.F."/>
            <person name="Lyhne E.K."/>
            <person name="Kogle M.E."/>
            <person name="Kuo A."/>
            <person name="Riley R."/>
            <person name="Clum A."/>
            <person name="Nolan M."/>
            <person name="Lipzen A."/>
            <person name="Salamov A."/>
            <person name="Henrissat B."/>
            <person name="Wiebenga A."/>
            <person name="De vries R.P."/>
            <person name="Grigoriev I.V."/>
            <person name="Mortensen U.H."/>
            <person name="Andersen M.R."/>
            <person name="Baker S.E."/>
        </authorList>
    </citation>
    <scope>NUCLEOTIDE SEQUENCE [LARGE SCALE GENOMIC DNA]</scope>
    <source>
        <strain evidence="3 4">CBS 121057</strain>
    </source>
</reference>